<evidence type="ECO:0000256" key="3">
    <source>
        <dbReference type="ARBA" id="ARBA00022448"/>
    </source>
</evidence>
<organism evidence="9 10">
    <name type="scientific">Thioclava nitratireducens</name>
    <dbReference type="NCBI Taxonomy" id="1915078"/>
    <lineage>
        <taxon>Bacteria</taxon>
        <taxon>Pseudomonadati</taxon>
        <taxon>Pseudomonadota</taxon>
        <taxon>Alphaproteobacteria</taxon>
        <taxon>Rhodobacterales</taxon>
        <taxon>Paracoccaceae</taxon>
        <taxon>Thioclava</taxon>
    </lineage>
</organism>
<dbReference type="Pfam" id="PF01544">
    <property type="entry name" value="CorA"/>
    <property type="match status" value="1"/>
</dbReference>
<dbReference type="NCBIfam" id="TIGR00383">
    <property type="entry name" value="corA"/>
    <property type="match status" value="1"/>
</dbReference>
<proteinExistence type="inferred from homology"/>
<dbReference type="InterPro" id="IPR045863">
    <property type="entry name" value="CorA_TM1_TM2"/>
</dbReference>
<dbReference type="InterPro" id="IPR004488">
    <property type="entry name" value="Mg/Co-transport_prot_CorA"/>
</dbReference>
<keyword evidence="4 8" id="KW-1003">Cell membrane</keyword>
<dbReference type="SUPFAM" id="SSF143865">
    <property type="entry name" value="CorA soluble domain-like"/>
    <property type="match status" value="1"/>
</dbReference>
<accession>A0ABN4XD17</accession>
<keyword evidence="8" id="KW-0406">Ion transport</keyword>
<keyword evidence="9" id="KW-0614">Plasmid</keyword>
<evidence type="ECO:0000256" key="8">
    <source>
        <dbReference type="RuleBase" id="RU362010"/>
    </source>
</evidence>
<dbReference type="Gene3D" id="1.20.58.340">
    <property type="entry name" value="Magnesium transport protein CorA, transmembrane region"/>
    <property type="match status" value="2"/>
</dbReference>
<feature type="transmembrane region" description="Helical" evidence="8">
    <location>
        <begin position="255"/>
        <end position="274"/>
    </location>
</feature>
<dbReference type="SUPFAM" id="SSF144083">
    <property type="entry name" value="Magnesium transport protein CorA, transmembrane region"/>
    <property type="match status" value="1"/>
</dbReference>
<evidence type="ECO:0000256" key="7">
    <source>
        <dbReference type="ARBA" id="ARBA00023136"/>
    </source>
</evidence>
<name>A0ABN4XD17_9RHOB</name>
<keyword evidence="3 8" id="KW-0813">Transport</keyword>
<dbReference type="PANTHER" id="PTHR46494">
    <property type="entry name" value="CORA FAMILY METAL ION TRANSPORTER (EUROFUNG)"/>
    <property type="match status" value="1"/>
</dbReference>
<comment type="subcellular location">
    <subcellularLocation>
        <location evidence="1">Cell membrane</location>
        <topology evidence="1">Multi-pass membrane protein</topology>
    </subcellularLocation>
    <subcellularLocation>
        <location evidence="8">Membrane</location>
        <topology evidence="8">Multi-pass membrane protein</topology>
    </subcellularLocation>
</comment>
<evidence type="ECO:0000256" key="5">
    <source>
        <dbReference type="ARBA" id="ARBA00022692"/>
    </source>
</evidence>
<sequence>MTWYRYGLDGYAVETNRPDKHEGELLWIDICGLKDHLAIAELGADFGLSELAIADLFHLDQRSHTDFDGDLVLTVLRMPVSGPPFVADQITLLLGPDFVLTLREGPRDCFEGVRKRLAGGAGRIRGSSAYLFYALIDAIIDTYFPILERYGDLVEGLEERILQEPGDGAVRDIHLLKRELLDLRHALWPMREALAALQRDDTPQVDESLLPYLRDCSDHAFQLLDMVEVYRETAQGLVDLQLSSISNRMNEVMKVLTMIATVFIPMTFIAGLYGMNFDRASPYNLPELGWKFGYVYALGLMAASAGAMTFLFWRLGWIFRRVRRSREDDR</sequence>
<comment type="similarity">
    <text evidence="2 8">Belongs to the CorA metal ion transporter (MIT) (TC 1.A.35) family.</text>
</comment>
<protein>
    <recommendedName>
        <fullName evidence="8">Magnesium transport protein CorA</fullName>
    </recommendedName>
</protein>
<dbReference type="InterPro" id="IPR002523">
    <property type="entry name" value="MgTranspt_CorA/ZnTranspt_ZntB"/>
</dbReference>
<evidence type="ECO:0000313" key="9">
    <source>
        <dbReference type="EMBL" id="AQS50232.1"/>
    </source>
</evidence>
<keyword evidence="5 8" id="KW-0812">Transmembrane</keyword>
<evidence type="ECO:0000256" key="1">
    <source>
        <dbReference type="ARBA" id="ARBA00004651"/>
    </source>
</evidence>
<dbReference type="Proteomes" id="UP000185622">
    <property type="component" value="Plasmid unnamed2"/>
</dbReference>
<evidence type="ECO:0000256" key="2">
    <source>
        <dbReference type="ARBA" id="ARBA00009765"/>
    </source>
</evidence>
<geneLocation type="plasmid" evidence="9 10">
    <name>unnamed2</name>
</geneLocation>
<comment type="function">
    <text evidence="8">Mediates influx of magnesium ions.</text>
</comment>
<dbReference type="PANTHER" id="PTHR46494:SF1">
    <property type="entry name" value="CORA FAMILY METAL ION TRANSPORTER (EUROFUNG)"/>
    <property type="match status" value="1"/>
</dbReference>
<keyword evidence="7 8" id="KW-0472">Membrane</keyword>
<evidence type="ECO:0000313" key="10">
    <source>
        <dbReference type="Proteomes" id="UP000185622"/>
    </source>
</evidence>
<reference evidence="9 10" key="1">
    <citation type="submission" date="2017-01" db="EMBL/GenBank/DDBJ databases">
        <title>The complete genome sequence of a sulfur-oxidizing marine bacterium Thioclava sp. 25B10_4T.</title>
        <authorList>
            <person name="Liu Y."/>
            <person name="Lai Q."/>
            <person name="Shao Z."/>
        </authorList>
    </citation>
    <scope>NUCLEOTIDE SEQUENCE [LARGE SCALE GENOMIC DNA]</scope>
    <source>
        <strain evidence="9 10">25B10_4</strain>
        <plasmid evidence="9 10">unnamed2</plasmid>
    </source>
</reference>
<dbReference type="CDD" id="cd12828">
    <property type="entry name" value="TmCorA-like_1"/>
    <property type="match status" value="1"/>
</dbReference>
<gene>
    <name evidence="8" type="primary">corA</name>
    <name evidence="9" type="ORF">BMG03_20205</name>
</gene>
<feature type="transmembrane region" description="Helical" evidence="8">
    <location>
        <begin position="294"/>
        <end position="316"/>
    </location>
</feature>
<keyword evidence="8" id="KW-0460">Magnesium</keyword>
<dbReference type="InterPro" id="IPR045861">
    <property type="entry name" value="CorA_cytoplasmic_dom"/>
</dbReference>
<dbReference type="EMBL" id="CP019439">
    <property type="protein sequence ID" value="AQS50232.1"/>
    <property type="molecule type" value="Genomic_DNA"/>
</dbReference>
<keyword evidence="6 8" id="KW-1133">Transmembrane helix</keyword>
<keyword evidence="10" id="KW-1185">Reference proteome</keyword>
<dbReference type="Gene3D" id="3.30.460.20">
    <property type="entry name" value="CorA soluble domain-like"/>
    <property type="match status" value="1"/>
</dbReference>
<evidence type="ECO:0000256" key="6">
    <source>
        <dbReference type="ARBA" id="ARBA00022989"/>
    </source>
</evidence>
<evidence type="ECO:0000256" key="4">
    <source>
        <dbReference type="ARBA" id="ARBA00022475"/>
    </source>
</evidence>